<evidence type="ECO:0000313" key="3">
    <source>
        <dbReference type="EMBL" id="PVD35549.1"/>
    </source>
</evidence>
<dbReference type="GO" id="GO:0003950">
    <property type="term" value="F:NAD+ poly-ADP-ribosyltransferase activity"/>
    <property type="evidence" value="ECO:0007669"/>
    <property type="project" value="InterPro"/>
</dbReference>
<evidence type="ECO:0000313" key="4">
    <source>
        <dbReference type="Proteomes" id="UP000245119"/>
    </source>
</evidence>
<dbReference type="InterPro" id="IPR051712">
    <property type="entry name" value="ARTD-AVP"/>
</dbReference>
<sequence>MDNGAESIQTGHNPSRSKARRGGGAPVVSRNPTLQAARGICSNSFDFPQVWRKCGSSMGQGSLLLHQSQVQSQLHTCSHHSYRRPLRFMFLGRILVGQYTLGNPSYTKPPERDRLKLYDSCVNNVSNPTIFVIFDLAQSYPEYLIQYTDVQTADHSHSSAHQRHHHCQWRP</sequence>
<evidence type="ECO:0000256" key="1">
    <source>
        <dbReference type="SAM" id="MobiDB-lite"/>
    </source>
</evidence>
<accession>A0A2T7PQ50</accession>
<dbReference type="PROSITE" id="PS51059">
    <property type="entry name" value="PARP_CATALYTIC"/>
    <property type="match status" value="1"/>
</dbReference>
<dbReference type="AlphaFoldDB" id="A0A2T7PQ50"/>
<dbReference type="SUPFAM" id="SSF56399">
    <property type="entry name" value="ADP-ribosylation"/>
    <property type="match status" value="1"/>
</dbReference>
<feature type="compositionally biased region" description="Polar residues" evidence="1">
    <location>
        <begin position="1"/>
        <end position="14"/>
    </location>
</feature>
<gene>
    <name evidence="3" type="ORF">C0Q70_02512</name>
</gene>
<comment type="caution">
    <text evidence="3">The sequence shown here is derived from an EMBL/GenBank/DDBJ whole genome shotgun (WGS) entry which is preliminary data.</text>
</comment>
<feature type="domain" description="PARP catalytic" evidence="2">
    <location>
        <begin position="1"/>
        <end position="169"/>
    </location>
</feature>
<protein>
    <recommendedName>
        <fullName evidence="2">PARP catalytic domain-containing protein</fullName>
    </recommendedName>
</protein>
<dbReference type="PANTHER" id="PTHR45740:SF2">
    <property type="entry name" value="POLY [ADP-RIBOSE] POLYMERASE"/>
    <property type="match status" value="1"/>
</dbReference>
<name>A0A2T7PQ50_POMCA</name>
<evidence type="ECO:0000259" key="2">
    <source>
        <dbReference type="PROSITE" id="PS51059"/>
    </source>
</evidence>
<dbReference type="GO" id="GO:0005634">
    <property type="term" value="C:nucleus"/>
    <property type="evidence" value="ECO:0007669"/>
    <property type="project" value="TreeGrafter"/>
</dbReference>
<dbReference type="OrthoDB" id="408612at2759"/>
<organism evidence="3 4">
    <name type="scientific">Pomacea canaliculata</name>
    <name type="common">Golden apple snail</name>
    <dbReference type="NCBI Taxonomy" id="400727"/>
    <lineage>
        <taxon>Eukaryota</taxon>
        <taxon>Metazoa</taxon>
        <taxon>Spiralia</taxon>
        <taxon>Lophotrochozoa</taxon>
        <taxon>Mollusca</taxon>
        <taxon>Gastropoda</taxon>
        <taxon>Caenogastropoda</taxon>
        <taxon>Architaenioglossa</taxon>
        <taxon>Ampullarioidea</taxon>
        <taxon>Ampullariidae</taxon>
        <taxon>Pomacea</taxon>
    </lineage>
</organism>
<dbReference type="Proteomes" id="UP000245119">
    <property type="component" value="Linkage Group LG2"/>
</dbReference>
<feature type="region of interest" description="Disordered" evidence="1">
    <location>
        <begin position="1"/>
        <end position="30"/>
    </location>
</feature>
<dbReference type="Gene3D" id="3.90.228.10">
    <property type="match status" value="1"/>
</dbReference>
<keyword evidence="4" id="KW-1185">Reference proteome</keyword>
<reference evidence="3 4" key="1">
    <citation type="submission" date="2018-04" db="EMBL/GenBank/DDBJ databases">
        <title>The genome of golden apple snail Pomacea canaliculata provides insight into stress tolerance and invasive adaptation.</title>
        <authorList>
            <person name="Liu C."/>
            <person name="Liu B."/>
            <person name="Ren Y."/>
            <person name="Zhang Y."/>
            <person name="Wang H."/>
            <person name="Li S."/>
            <person name="Jiang F."/>
            <person name="Yin L."/>
            <person name="Zhang G."/>
            <person name="Qian W."/>
            <person name="Fan W."/>
        </authorList>
    </citation>
    <scope>NUCLEOTIDE SEQUENCE [LARGE SCALE GENOMIC DNA]</scope>
    <source>
        <strain evidence="3">SZHN2017</strain>
        <tissue evidence="3">Muscle</tissue>
    </source>
</reference>
<dbReference type="InterPro" id="IPR012317">
    <property type="entry name" value="Poly(ADP-ribose)pol_cat_dom"/>
</dbReference>
<dbReference type="PANTHER" id="PTHR45740">
    <property type="entry name" value="POLY [ADP-RIBOSE] POLYMERASE"/>
    <property type="match status" value="1"/>
</dbReference>
<dbReference type="GO" id="GO:1990404">
    <property type="term" value="F:NAD+-protein mono-ADP-ribosyltransferase activity"/>
    <property type="evidence" value="ECO:0007669"/>
    <property type="project" value="TreeGrafter"/>
</dbReference>
<proteinExistence type="predicted"/>
<dbReference type="EMBL" id="PZQS01000002">
    <property type="protein sequence ID" value="PVD35549.1"/>
    <property type="molecule type" value="Genomic_DNA"/>
</dbReference>